<comment type="caution">
    <text evidence="1">The sequence shown here is derived from an EMBL/GenBank/DDBJ whole genome shotgun (WGS) entry which is preliminary data.</text>
</comment>
<evidence type="ECO:0000313" key="2">
    <source>
        <dbReference type="Proteomes" id="UP000283458"/>
    </source>
</evidence>
<reference evidence="1 2" key="1">
    <citation type="submission" date="2018-09" db="EMBL/GenBank/DDBJ databases">
        <authorList>
            <person name="Zhu H."/>
        </authorList>
    </citation>
    <scope>NUCLEOTIDE SEQUENCE [LARGE SCALE GENOMIC DNA]</scope>
    <source>
        <strain evidence="1 2">K2W22B-5</strain>
    </source>
</reference>
<dbReference type="RefSeq" id="WP_119829082.1">
    <property type="nucleotide sequence ID" value="NZ_QYUL01000001.1"/>
</dbReference>
<name>A0A418W0E0_9PROT</name>
<protein>
    <submittedName>
        <fullName evidence="1">Uncharacterized protein</fullName>
    </submittedName>
</protein>
<dbReference type="Proteomes" id="UP000283458">
    <property type="component" value="Unassembled WGS sequence"/>
</dbReference>
<dbReference type="AlphaFoldDB" id="A0A418W0E0"/>
<accession>A0A418W0E0</accession>
<sequence length="267" mass="29190">MAVALAPTAAHSRALDLEALLAWAIRDQKADRSDSALHPVEAIAHFGRLHGLPAGAWAHHRGVSADGCATIANRHMVGTHIDGGGPIRGVPARVHPDAERVADAVERLPSPERRAVLRHARAADRPDWLPLTAPLVAVTRPSDAPGRRRHVVSEEWRATPKRSEVAQLYLARGISLFDGQGRRRIPAEEKGFRFRLLGDGARQVLATWCPLEPLHGQREIVETNEAYLLWHGAMAALFAALRGVALRDHALTGFAALERPWMNKKGI</sequence>
<proteinExistence type="predicted"/>
<evidence type="ECO:0000313" key="1">
    <source>
        <dbReference type="EMBL" id="RJF83438.1"/>
    </source>
</evidence>
<gene>
    <name evidence="1" type="ORF">D3877_01845</name>
</gene>
<dbReference type="OrthoDB" id="7301376at2"/>
<keyword evidence="2" id="KW-1185">Reference proteome</keyword>
<organism evidence="1 2">
    <name type="scientific">Azospirillum cavernae</name>
    <dbReference type="NCBI Taxonomy" id="2320860"/>
    <lineage>
        <taxon>Bacteria</taxon>
        <taxon>Pseudomonadati</taxon>
        <taxon>Pseudomonadota</taxon>
        <taxon>Alphaproteobacteria</taxon>
        <taxon>Rhodospirillales</taxon>
        <taxon>Azospirillaceae</taxon>
        <taxon>Azospirillum</taxon>
    </lineage>
</organism>
<dbReference type="EMBL" id="QYUL01000001">
    <property type="protein sequence ID" value="RJF83438.1"/>
    <property type="molecule type" value="Genomic_DNA"/>
</dbReference>